<dbReference type="InterPro" id="IPR013106">
    <property type="entry name" value="Ig_V-set"/>
</dbReference>
<dbReference type="InterPro" id="IPR003599">
    <property type="entry name" value="Ig_sub"/>
</dbReference>
<keyword evidence="3" id="KW-1185">Reference proteome</keyword>
<dbReference type="PANTHER" id="PTHR23278:SF19">
    <property type="entry name" value="OBSCURIN"/>
    <property type="match status" value="1"/>
</dbReference>
<sequence length="204" mass="22938">MICLLYLEISAPVEGVVGKRTDMTCDISSNRRDDSVYMVLWFRGDESIPIYSLDVRGKHFSAAKHWSADVPFGKRGHFQTTSEPARLIVEPVKVEDQGVYRCRVDFRNSPSRESRLNLTVIVPPQEPQIFEHTGMNVRGEVGPYREGSTIELTCIVRDGAAVVKSQQLVPPCARNAPYSPYMPYLPSTVLGIVVSRIHEASWNE</sequence>
<dbReference type="STRING" id="158441.A0A226ESC1"/>
<reference evidence="2 3" key="1">
    <citation type="submission" date="2015-12" db="EMBL/GenBank/DDBJ databases">
        <title>The genome of Folsomia candida.</title>
        <authorList>
            <person name="Faddeeva A."/>
            <person name="Derks M.F."/>
            <person name="Anvar Y."/>
            <person name="Smit S."/>
            <person name="Van Straalen N."/>
            <person name="Roelofs D."/>
        </authorList>
    </citation>
    <scope>NUCLEOTIDE SEQUENCE [LARGE SCALE GENOMIC DNA]</scope>
    <source>
        <strain evidence="2 3">VU population</strain>
        <tissue evidence="2">Whole body</tissue>
    </source>
</reference>
<dbReference type="InterPro" id="IPR007110">
    <property type="entry name" value="Ig-like_dom"/>
</dbReference>
<dbReference type="EMBL" id="LNIX01000002">
    <property type="protein sequence ID" value="OXA60409.1"/>
    <property type="molecule type" value="Genomic_DNA"/>
</dbReference>
<evidence type="ECO:0000313" key="2">
    <source>
        <dbReference type="EMBL" id="OXA60409.1"/>
    </source>
</evidence>
<evidence type="ECO:0000259" key="1">
    <source>
        <dbReference type="PROSITE" id="PS50835"/>
    </source>
</evidence>
<dbReference type="PANTHER" id="PTHR23278">
    <property type="entry name" value="SIDESTEP PROTEIN"/>
    <property type="match status" value="1"/>
</dbReference>
<dbReference type="Proteomes" id="UP000198287">
    <property type="component" value="Unassembled WGS sequence"/>
</dbReference>
<dbReference type="InterPro" id="IPR036179">
    <property type="entry name" value="Ig-like_dom_sf"/>
</dbReference>
<name>A0A226ESC1_FOLCA</name>
<feature type="domain" description="Ig-like" evidence="1">
    <location>
        <begin position="18"/>
        <end position="119"/>
    </location>
</feature>
<dbReference type="OMA" id="RIHEASW"/>
<organism evidence="2 3">
    <name type="scientific">Folsomia candida</name>
    <name type="common">Springtail</name>
    <dbReference type="NCBI Taxonomy" id="158441"/>
    <lineage>
        <taxon>Eukaryota</taxon>
        <taxon>Metazoa</taxon>
        <taxon>Ecdysozoa</taxon>
        <taxon>Arthropoda</taxon>
        <taxon>Hexapoda</taxon>
        <taxon>Collembola</taxon>
        <taxon>Entomobryomorpha</taxon>
        <taxon>Isotomoidea</taxon>
        <taxon>Isotomidae</taxon>
        <taxon>Proisotominae</taxon>
        <taxon>Folsomia</taxon>
    </lineage>
</organism>
<gene>
    <name evidence="2" type="ORF">Fcan01_05813</name>
</gene>
<dbReference type="Pfam" id="PF07686">
    <property type="entry name" value="V-set"/>
    <property type="match status" value="1"/>
</dbReference>
<dbReference type="InterPro" id="IPR013783">
    <property type="entry name" value="Ig-like_fold"/>
</dbReference>
<protein>
    <submittedName>
        <fullName evidence="2">Tyrosine-protein phosphatase 4</fullName>
    </submittedName>
</protein>
<proteinExistence type="predicted"/>
<dbReference type="AlphaFoldDB" id="A0A226ESC1"/>
<dbReference type="OrthoDB" id="6431884at2759"/>
<dbReference type="Gene3D" id="2.60.40.10">
    <property type="entry name" value="Immunoglobulins"/>
    <property type="match status" value="1"/>
</dbReference>
<accession>A0A226ESC1</accession>
<evidence type="ECO:0000313" key="3">
    <source>
        <dbReference type="Proteomes" id="UP000198287"/>
    </source>
</evidence>
<dbReference type="SUPFAM" id="SSF48726">
    <property type="entry name" value="Immunoglobulin"/>
    <property type="match status" value="1"/>
</dbReference>
<dbReference type="SMART" id="SM00409">
    <property type="entry name" value="IG"/>
    <property type="match status" value="1"/>
</dbReference>
<comment type="caution">
    <text evidence="2">The sequence shown here is derived from an EMBL/GenBank/DDBJ whole genome shotgun (WGS) entry which is preliminary data.</text>
</comment>
<dbReference type="PROSITE" id="PS50835">
    <property type="entry name" value="IG_LIKE"/>
    <property type="match status" value="1"/>
</dbReference>